<dbReference type="AlphaFoldDB" id="A0AAJ0AIF4"/>
<reference evidence="1" key="1">
    <citation type="submission" date="2021-06" db="EMBL/GenBank/DDBJ databases">
        <title>Comparative genomics, transcriptomics and evolutionary studies reveal genomic signatures of adaptation to plant cell wall in hemibiotrophic fungi.</title>
        <authorList>
            <consortium name="DOE Joint Genome Institute"/>
            <person name="Baroncelli R."/>
            <person name="Diaz J.F."/>
            <person name="Benocci T."/>
            <person name="Peng M."/>
            <person name="Battaglia E."/>
            <person name="Haridas S."/>
            <person name="Andreopoulos W."/>
            <person name="Labutti K."/>
            <person name="Pangilinan J."/>
            <person name="Floch G.L."/>
            <person name="Makela M.R."/>
            <person name="Henrissat B."/>
            <person name="Grigoriev I.V."/>
            <person name="Crouch J.A."/>
            <person name="De Vries R.P."/>
            <person name="Sukno S.A."/>
            <person name="Thon M.R."/>
        </authorList>
    </citation>
    <scope>NUCLEOTIDE SEQUENCE</scope>
    <source>
        <strain evidence="1">CBS 193.32</strain>
    </source>
</reference>
<comment type="caution">
    <text evidence="1">The sequence shown here is derived from an EMBL/GenBank/DDBJ whole genome shotgun (WGS) entry which is preliminary data.</text>
</comment>
<dbReference type="Proteomes" id="UP001224890">
    <property type="component" value="Unassembled WGS sequence"/>
</dbReference>
<accession>A0AAJ0AIF4</accession>
<organism evidence="1 2">
    <name type="scientific">Colletotrichum godetiae</name>
    <dbReference type="NCBI Taxonomy" id="1209918"/>
    <lineage>
        <taxon>Eukaryota</taxon>
        <taxon>Fungi</taxon>
        <taxon>Dikarya</taxon>
        <taxon>Ascomycota</taxon>
        <taxon>Pezizomycotina</taxon>
        <taxon>Sordariomycetes</taxon>
        <taxon>Hypocreomycetidae</taxon>
        <taxon>Glomerellales</taxon>
        <taxon>Glomerellaceae</taxon>
        <taxon>Colletotrichum</taxon>
        <taxon>Colletotrichum acutatum species complex</taxon>
    </lineage>
</organism>
<sequence>MTRDLLSVRSTDSDTYLYLPASVPAMQTVVSVHGVSHLKISHPKHTHKRVAFNPVEK</sequence>
<evidence type="ECO:0000313" key="1">
    <source>
        <dbReference type="EMBL" id="KAK1673033.1"/>
    </source>
</evidence>
<dbReference type="EMBL" id="JAHMHR010000033">
    <property type="protein sequence ID" value="KAK1673033.1"/>
    <property type="molecule type" value="Genomic_DNA"/>
</dbReference>
<protein>
    <submittedName>
        <fullName evidence="1">Uncharacterized protein</fullName>
    </submittedName>
</protein>
<dbReference type="GeneID" id="85459945"/>
<gene>
    <name evidence="1" type="ORF">BDP55DRAFT_670881</name>
</gene>
<evidence type="ECO:0000313" key="2">
    <source>
        <dbReference type="Proteomes" id="UP001224890"/>
    </source>
</evidence>
<proteinExistence type="predicted"/>
<keyword evidence="2" id="KW-1185">Reference proteome</keyword>
<name>A0AAJ0AIF4_9PEZI</name>
<dbReference type="RefSeq" id="XP_060427036.1">
    <property type="nucleotide sequence ID" value="XM_060575419.1"/>
</dbReference>